<dbReference type="EMBL" id="CAJGYM010000194">
    <property type="protein sequence ID" value="CAD6199686.1"/>
    <property type="molecule type" value="Genomic_DNA"/>
</dbReference>
<feature type="coiled-coil region" evidence="1">
    <location>
        <begin position="523"/>
        <end position="576"/>
    </location>
</feature>
<feature type="region of interest" description="Disordered" evidence="2">
    <location>
        <begin position="64"/>
        <end position="83"/>
    </location>
</feature>
<feature type="compositionally biased region" description="Low complexity" evidence="2">
    <location>
        <begin position="249"/>
        <end position="280"/>
    </location>
</feature>
<dbReference type="Proteomes" id="UP000835052">
    <property type="component" value="Unassembled WGS sequence"/>
</dbReference>
<organism evidence="3 4">
    <name type="scientific">Caenorhabditis auriculariae</name>
    <dbReference type="NCBI Taxonomy" id="2777116"/>
    <lineage>
        <taxon>Eukaryota</taxon>
        <taxon>Metazoa</taxon>
        <taxon>Ecdysozoa</taxon>
        <taxon>Nematoda</taxon>
        <taxon>Chromadorea</taxon>
        <taxon>Rhabditida</taxon>
        <taxon>Rhabditina</taxon>
        <taxon>Rhabditomorpha</taxon>
        <taxon>Rhabditoidea</taxon>
        <taxon>Rhabditidae</taxon>
        <taxon>Peloderinae</taxon>
        <taxon>Caenorhabditis</taxon>
    </lineage>
</organism>
<accession>A0A8S1HW83</accession>
<reference evidence="3" key="1">
    <citation type="submission" date="2020-10" db="EMBL/GenBank/DDBJ databases">
        <authorList>
            <person name="Kikuchi T."/>
        </authorList>
    </citation>
    <scope>NUCLEOTIDE SEQUENCE</scope>
    <source>
        <strain evidence="3">NKZ352</strain>
    </source>
</reference>
<evidence type="ECO:0000256" key="2">
    <source>
        <dbReference type="SAM" id="MobiDB-lite"/>
    </source>
</evidence>
<comment type="caution">
    <text evidence="3">The sequence shown here is derived from an EMBL/GenBank/DDBJ whole genome shotgun (WGS) entry which is preliminary data.</text>
</comment>
<keyword evidence="1" id="KW-0175">Coiled coil</keyword>
<gene>
    <name evidence="3" type="ORF">CAUJ_LOCUS15586</name>
</gene>
<dbReference type="AlphaFoldDB" id="A0A8S1HW83"/>
<feature type="region of interest" description="Disordered" evidence="2">
    <location>
        <begin position="712"/>
        <end position="732"/>
    </location>
</feature>
<proteinExistence type="predicted"/>
<keyword evidence="4" id="KW-1185">Reference proteome</keyword>
<feature type="compositionally biased region" description="Polar residues" evidence="2">
    <location>
        <begin position="300"/>
        <end position="335"/>
    </location>
</feature>
<evidence type="ECO:0000313" key="3">
    <source>
        <dbReference type="EMBL" id="CAD6199686.1"/>
    </source>
</evidence>
<feature type="region of interest" description="Disordered" evidence="2">
    <location>
        <begin position="15"/>
        <end position="35"/>
    </location>
</feature>
<name>A0A8S1HW83_9PELO</name>
<feature type="region of interest" description="Disordered" evidence="2">
    <location>
        <begin position="200"/>
        <end position="367"/>
    </location>
</feature>
<protein>
    <submittedName>
        <fullName evidence="3">Uncharacterized protein</fullName>
    </submittedName>
</protein>
<feature type="compositionally biased region" description="Basic and acidic residues" evidence="2">
    <location>
        <begin position="336"/>
        <end position="367"/>
    </location>
</feature>
<sequence length="758" mass="86197">MGCLFSFLLRKRGVGNGLPDGNTQRSQPDSPIRQLEAPPVNYNLRSTEVTMEYIWNFLPPERPEDVESGLSNAARRESPTENITEPVRRKTLPKIDFSALDEARKKNEAQETPIYLHSNYGYSGGAGGTEYNFRSESDQSSQLRSRSAGGLGGVWNLRDVKLQGFHHQNRGRAWERILMDTTDRFMTIEVLEMLKEDLLLLPPPSPTSSRSRSEPDSRIYAETSKPTSNQLSPKYESERFGDPPSPVESSNMASSYSYPSYLTRPSGGSPSSMEPSGPTSTNSVKPANPSEKKFDRTYSKRSQNSLDLNPSITPPTKIQRQEPPTNYRRQASDLLSENRKLAEERKRKNEEDAAQRAMDRAKRKKELEDLERKGREIDEKSRCELAEFDEKLAREEALRKAERSFLLGGVDNTVSHQTTQMLLKKCADECKTLQLVYSQAFSKLGKYIERNSQPFLKDLQGIVSQLSSLISRLGPLLQEDSVNLILASQTPSQTSNWLEISSIVRNLELIAKRVPSTSTSPVAIGGMSRLQQLRQELARLERDYDSLLVEHEREEKAHQRQCAEELEQLYKEHQRQQPEEKLAHENLIESIKKSTKAGKAQQVFNHHISTTEMQIRSLADVINDVDLQTTIYNASFNSRSAEKEAKARRLLASITHARNYSENLRQTISNFRESCQSKKTAFPAICHNYQKALSSMRISLIELNDSMMEAEKELKDRQTAGRERNTTQADRFRETTPKNCTLTTTKLITPYEGHQILR</sequence>
<evidence type="ECO:0000313" key="4">
    <source>
        <dbReference type="Proteomes" id="UP000835052"/>
    </source>
</evidence>
<evidence type="ECO:0000256" key="1">
    <source>
        <dbReference type="SAM" id="Coils"/>
    </source>
</evidence>